<organism evidence="1 2">
    <name type="scientific">Pseudomonas putida</name>
    <name type="common">Arthrobacter siderocapsulatus</name>
    <dbReference type="NCBI Taxonomy" id="303"/>
    <lineage>
        <taxon>Bacteria</taxon>
        <taxon>Pseudomonadati</taxon>
        <taxon>Pseudomonadota</taxon>
        <taxon>Gammaproteobacteria</taxon>
        <taxon>Pseudomonadales</taxon>
        <taxon>Pseudomonadaceae</taxon>
        <taxon>Pseudomonas</taxon>
    </lineage>
</organism>
<protein>
    <submittedName>
        <fullName evidence="1">Antitoxin HicB</fullName>
    </submittedName>
</protein>
<evidence type="ECO:0000313" key="1">
    <source>
        <dbReference type="EMBL" id="KPM58645.1"/>
    </source>
</evidence>
<accession>A0A0P7CRT7</accession>
<dbReference type="GeneID" id="92659409"/>
<dbReference type="InterPro" id="IPR010985">
    <property type="entry name" value="Ribbon_hlx_hlx"/>
</dbReference>
<name>A0A0P7CRT7_PSEPU</name>
<dbReference type="AlphaFoldDB" id="A0A0P7CRT7"/>
<sequence>MSCMRYKGYAARIEYDARDDIFVGRVLGMRDIISFHASSVPELHEAFRDALEDYLADCAEQGIAPEKPASGKVMLRIRPEVHAAASVAARAAGKSLNQWADEVFEQAAMA</sequence>
<gene>
    <name evidence="1" type="ORF">HB13667_27730</name>
</gene>
<reference evidence="1 2" key="1">
    <citation type="submission" date="2015-10" db="EMBL/GenBank/DDBJ databases">
        <title>Pseudomonas putida clinical strains.</title>
        <authorList>
            <person name="Molina L."/>
            <person name="Udaondo Z."/>
        </authorList>
    </citation>
    <scope>NUCLEOTIDE SEQUENCE [LARGE SCALE GENOMIC DNA]</scope>
    <source>
        <strain evidence="1 2">HB13667</strain>
    </source>
</reference>
<dbReference type="SUPFAM" id="SSF143100">
    <property type="entry name" value="TTHA1013/TTHA0281-like"/>
    <property type="match status" value="1"/>
</dbReference>
<dbReference type="GO" id="GO:0006355">
    <property type="term" value="P:regulation of DNA-templated transcription"/>
    <property type="evidence" value="ECO:0007669"/>
    <property type="project" value="InterPro"/>
</dbReference>
<dbReference type="InterPro" id="IPR008651">
    <property type="entry name" value="Uncharacterised_HicB"/>
</dbReference>
<dbReference type="SUPFAM" id="SSF47598">
    <property type="entry name" value="Ribbon-helix-helix"/>
    <property type="match status" value="1"/>
</dbReference>
<proteinExistence type="predicted"/>
<dbReference type="Pfam" id="PF05534">
    <property type="entry name" value="HicB"/>
    <property type="match status" value="1"/>
</dbReference>
<dbReference type="EMBL" id="LKKS01000137">
    <property type="protein sequence ID" value="KPM58645.1"/>
    <property type="molecule type" value="Genomic_DNA"/>
</dbReference>
<evidence type="ECO:0000313" key="2">
    <source>
        <dbReference type="Proteomes" id="UP000050437"/>
    </source>
</evidence>
<dbReference type="Proteomes" id="UP000050437">
    <property type="component" value="Unassembled WGS sequence"/>
</dbReference>
<dbReference type="RefSeq" id="WP_015271315.1">
    <property type="nucleotide sequence ID" value="NZ_LKKS01000137.1"/>
</dbReference>
<dbReference type="InterPro" id="IPR035069">
    <property type="entry name" value="TTHA1013/TTHA0281-like"/>
</dbReference>
<comment type="caution">
    <text evidence="1">The sequence shown here is derived from an EMBL/GenBank/DDBJ whole genome shotgun (WGS) entry which is preliminary data.</text>
</comment>